<protein>
    <recommendedName>
        <fullName evidence="7">Tetratricopeptide repeat protein</fullName>
    </recommendedName>
</protein>
<feature type="repeat" description="TPR" evidence="3">
    <location>
        <begin position="857"/>
        <end position="890"/>
    </location>
</feature>
<dbReference type="Gene3D" id="1.25.40.10">
    <property type="entry name" value="Tetratricopeptide repeat domain"/>
    <property type="match status" value="2"/>
</dbReference>
<dbReference type="PANTHER" id="PTHR44858:SF1">
    <property type="entry name" value="UDP-N-ACETYLGLUCOSAMINE--PEPTIDE N-ACETYLGLUCOSAMINYLTRANSFERASE SPINDLY-RELATED"/>
    <property type="match status" value="1"/>
</dbReference>
<dbReference type="InterPro" id="IPR011990">
    <property type="entry name" value="TPR-like_helical_dom_sf"/>
</dbReference>
<feature type="coiled-coil region" evidence="4">
    <location>
        <begin position="525"/>
        <end position="592"/>
    </location>
</feature>
<dbReference type="InterPro" id="IPR050498">
    <property type="entry name" value="Ycf3"/>
</dbReference>
<proteinExistence type="predicted"/>
<accession>A0AAJ1IG16</accession>
<evidence type="ECO:0000256" key="4">
    <source>
        <dbReference type="SAM" id="Coils"/>
    </source>
</evidence>
<dbReference type="SMART" id="SM00028">
    <property type="entry name" value="TPR"/>
    <property type="match status" value="7"/>
</dbReference>
<dbReference type="InterPro" id="IPR019734">
    <property type="entry name" value="TPR_rpt"/>
</dbReference>
<feature type="repeat" description="TPR" evidence="3">
    <location>
        <begin position="221"/>
        <end position="254"/>
    </location>
</feature>
<dbReference type="SUPFAM" id="SSF48452">
    <property type="entry name" value="TPR-like"/>
    <property type="match status" value="2"/>
</dbReference>
<dbReference type="AlphaFoldDB" id="A0AAJ1IG16"/>
<dbReference type="Proteomes" id="UP001221217">
    <property type="component" value="Unassembled WGS sequence"/>
</dbReference>
<keyword evidence="4" id="KW-0175">Coiled coil</keyword>
<comment type="caution">
    <text evidence="5">The sequence shown here is derived from an EMBL/GenBank/DDBJ whole genome shotgun (WGS) entry which is preliminary data.</text>
</comment>
<evidence type="ECO:0000313" key="5">
    <source>
        <dbReference type="EMBL" id="MDC7226526.1"/>
    </source>
</evidence>
<dbReference type="PROSITE" id="PS50005">
    <property type="entry name" value="TPR"/>
    <property type="match status" value="4"/>
</dbReference>
<dbReference type="Gene3D" id="2.60.120.260">
    <property type="entry name" value="Galactose-binding domain-like"/>
    <property type="match status" value="1"/>
</dbReference>
<evidence type="ECO:0008006" key="7">
    <source>
        <dbReference type="Google" id="ProtNLM"/>
    </source>
</evidence>
<evidence type="ECO:0000256" key="3">
    <source>
        <dbReference type="PROSITE-ProRule" id="PRU00339"/>
    </source>
</evidence>
<organism evidence="5 6">
    <name type="scientific">Candidatus Thalassospirochaeta sargassi</name>
    <dbReference type="NCBI Taxonomy" id="3119039"/>
    <lineage>
        <taxon>Bacteria</taxon>
        <taxon>Pseudomonadati</taxon>
        <taxon>Spirochaetota</taxon>
        <taxon>Spirochaetia</taxon>
        <taxon>Spirochaetales</taxon>
        <taxon>Spirochaetaceae</taxon>
        <taxon>Candidatus Thalassospirochaeta</taxon>
    </lineage>
</organism>
<name>A0AAJ1IG16_9SPIO</name>
<gene>
    <name evidence="5" type="ORF">PQJ61_07155</name>
</gene>
<feature type="repeat" description="TPR" evidence="3">
    <location>
        <begin position="823"/>
        <end position="856"/>
    </location>
</feature>
<sequence>MNLAAQNGALDGDNLRKPVFPEGSSGLIFIEGEDAVSTNFANQAVSNFSASGYRTVQLNRNTGLQGGAAFYAEFVFYAEETAEYEFWYGGTPPGPSDDLTPSYASPLSVRIDDGETLKLYREDVKVVEGYSPSYYWNSCFSVKLSEGSHKLRLEVSEPRGYDGRYFFYLDSLFFLNRAKTEEVKLLSPEIFPESLDSDVVDNPFLSLPEYQAYIDANPDDTAGYVELSLVYSLIGDYLSALKTLNRAMAIDAADPYPVVLAAKNRLWKGDIRESLGLYDRALEIDPGDRLLWTEAGKVAAWSAEYERSIDFFERGLQLFPDDLNMMVNLGLTYIWMARDVDADETFRSALKSASGDPKRLSLLGWIEEAVGYPEYARDVYLESIELYPDFLEFYLLLQSSYLASGDRSSADDVGMLIESTFRSSERLQNELEIYRTKLNLRDQVIESYLERLRAEPGNLELRQELAQTFFWNGMSTEAIEQIKYVVTTYSYRAADTYSRRNAELFSLIDSAAALMSFFENFPSAASASEKAVAAARAELTKAQKAAEETAETSILRQAEQGFADALENARRLSDLMRQKAALLEDLRTQTEQILIDEKAEDEAFRAVVASSGWQWDRAWQEAELTSIMSGEPELASYMLGRLLISEKKYSKAAGVLAPAPDNAGSGGVKTAETAGMLTSEADAADGANNPAAAKVDYSKIETGPLYALYQSFLLGGDTGADTAVSRRAFLAAQEGERLAADYPHLAQTEVLLADASSLFDGSAVGIYYEALADESVDVLKRLDETAKEAGAGHKDSAAILNKLKAIALKELERANYYLEADTYLIRYELGNYYLEEGFNKEASEQFKRVIALDPWNISAAYKLGVVEQRYGNWSEAMEQYKKVYYQDPDYENAVTYFNQLARLHADGFDTNILLTASPSEISFSGSMSYSTEFNNLLGLQAVYEFDQPRQYRDFTDQPQGAYQLHMAELSLPLTMGNSGLIVAPSAGIYLENIYYKEDYFFYSEETVSLSEFFAAISSYPKYGASLQWSTGFLALDGSWEYAIEHDSLYAGRSIIRKNDFELNANTWFVLDDYDFLGPLTTRSYGRLQLMSDGNTKWQLYQNALLGFNLLSKPVIRVTPGASINFEKSTDTSVTDYYAPPGVLEAKGTLRAAFTFPSSDWTSALEAVLWGGAGGYWENLGEDPYVTPVEGSLKLEGGLGATFVKNGNMYFLNASGLGTFAGGENEYWELSVSLSTALNNPGLLTP</sequence>
<keyword evidence="2 3" id="KW-0802">TPR repeat</keyword>
<evidence type="ECO:0000256" key="2">
    <source>
        <dbReference type="ARBA" id="ARBA00022803"/>
    </source>
</evidence>
<dbReference type="EMBL" id="JAQQAL010000013">
    <property type="protein sequence ID" value="MDC7226526.1"/>
    <property type="molecule type" value="Genomic_DNA"/>
</dbReference>
<dbReference type="PANTHER" id="PTHR44858">
    <property type="entry name" value="TETRATRICOPEPTIDE REPEAT PROTEIN 6"/>
    <property type="match status" value="1"/>
</dbReference>
<feature type="repeat" description="TPR" evidence="3">
    <location>
        <begin position="289"/>
        <end position="322"/>
    </location>
</feature>
<reference evidence="5 6" key="1">
    <citation type="submission" date="2022-12" db="EMBL/GenBank/DDBJ databases">
        <title>Metagenome assembled genome from gulf of manar.</title>
        <authorList>
            <person name="Kohli P."/>
            <person name="Pk S."/>
            <person name="Venkata Ramana C."/>
            <person name="Sasikala C."/>
        </authorList>
    </citation>
    <scope>NUCLEOTIDE SEQUENCE [LARGE SCALE GENOMIC DNA]</scope>
    <source>
        <strain evidence="5">JB008</strain>
    </source>
</reference>
<keyword evidence="1" id="KW-0677">Repeat</keyword>
<evidence type="ECO:0000313" key="6">
    <source>
        <dbReference type="Proteomes" id="UP001221217"/>
    </source>
</evidence>
<evidence type="ECO:0000256" key="1">
    <source>
        <dbReference type="ARBA" id="ARBA00022737"/>
    </source>
</evidence>